<gene>
    <name evidence="7" type="ORF">GH807_10030</name>
</gene>
<dbReference type="InterPro" id="IPR051310">
    <property type="entry name" value="MCP_chemotaxis"/>
</dbReference>
<dbReference type="SMART" id="SM00283">
    <property type="entry name" value="MA"/>
    <property type="match status" value="1"/>
</dbReference>
<dbReference type="Gene3D" id="6.10.340.10">
    <property type="match status" value="1"/>
</dbReference>
<keyword evidence="8" id="KW-1185">Reference proteome</keyword>
<dbReference type="Pfam" id="PF18947">
    <property type="entry name" value="HAMP_2"/>
    <property type="match status" value="1"/>
</dbReference>
<comment type="similarity">
    <text evidence="2">Belongs to the methyl-accepting chemotaxis (MCP) protein family.</text>
</comment>
<reference evidence="7 8" key="1">
    <citation type="journal article" date="2020" name="mSystems">
        <title>Defining Genomic and Predicted Metabolic Features of the Acetobacterium Genus.</title>
        <authorList>
            <person name="Ross D.E."/>
            <person name="Marshall C.W."/>
            <person name="Gulliver D."/>
            <person name="May H.D."/>
            <person name="Norman R.S."/>
        </authorList>
    </citation>
    <scope>NUCLEOTIDE SEQUENCE [LARGE SCALE GENOMIC DNA]</scope>
    <source>
        <strain evidence="7 8">DSM 9173</strain>
    </source>
</reference>
<organism evidence="7 8">
    <name type="scientific">Acetobacterium tundrae</name>
    <dbReference type="NCBI Taxonomy" id="132932"/>
    <lineage>
        <taxon>Bacteria</taxon>
        <taxon>Bacillati</taxon>
        <taxon>Bacillota</taxon>
        <taxon>Clostridia</taxon>
        <taxon>Eubacteriales</taxon>
        <taxon>Eubacteriaceae</taxon>
        <taxon>Acetobacterium</taxon>
    </lineage>
</organism>
<dbReference type="Pfam" id="PF00015">
    <property type="entry name" value="MCPsignal"/>
    <property type="match status" value="1"/>
</dbReference>
<feature type="transmembrane region" description="Helical" evidence="4">
    <location>
        <begin position="40"/>
        <end position="58"/>
    </location>
</feature>
<feature type="domain" description="Methyl-accepting transducer" evidence="5">
    <location>
        <begin position="515"/>
        <end position="744"/>
    </location>
</feature>
<dbReference type="CDD" id="cd11386">
    <property type="entry name" value="MCP_signal"/>
    <property type="match status" value="1"/>
</dbReference>
<evidence type="ECO:0000256" key="1">
    <source>
        <dbReference type="ARBA" id="ARBA00022500"/>
    </source>
</evidence>
<dbReference type="SUPFAM" id="SSF55785">
    <property type="entry name" value="PYP-like sensor domain (PAS domain)"/>
    <property type="match status" value="1"/>
</dbReference>
<keyword evidence="1" id="KW-0145">Chemotaxis</keyword>
<dbReference type="Gene3D" id="1.10.287.950">
    <property type="entry name" value="Methyl-accepting chemotaxis protein"/>
    <property type="match status" value="1"/>
</dbReference>
<dbReference type="RefSeq" id="WP_148605753.1">
    <property type="nucleotide sequence ID" value="NZ_RXYB01000024.1"/>
</dbReference>
<dbReference type="Proteomes" id="UP000653358">
    <property type="component" value="Unassembled WGS sequence"/>
</dbReference>
<evidence type="ECO:0000256" key="4">
    <source>
        <dbReference type="SAM" id="Phobius"/>
    </source>
</evidence>
<evidence type="ECO:0000259" key="5">
    <source>
        <dbReference type="PROSITE" id="PS50111"/>
    </source>
</evidence>
<accession>A0ABR6WLJ5</accession>
<dbReference type="CDD" id="cd06225">
    <property type="entry name" value="HAMP"/>
    <property type="match status" value="1"/>
</dbReference>
<protein>
    <submittedName>
        <fullName evidence="7">Methyl-accepting chemotaxis protein</fullName>
    </submittedName>
</protein>
<comment type="caution">
    <text evidence="7">The sequence shown here is derived from an EMBL/GenBank/DDBJ whole genome shotgun (WGS) entry which is preliminary data.</text>
</comment>
<dbReference type="SMART" id="SM00304">
    <property type="entry name" value="HAMP"/>
    <property type="match status" value="2"/>
</dbReference>
<sequence>MKHEKSLLSKILITVVLPVALIFLVTVGISMIVVDQSNMILIDTIGLVLIIGVIVLGMKDASNKISRLTKVAHCLADGEIEAAFDVKKSQDQLGELGFALSEIAAAMRVQADIAKKIAEGDLSQVISPISKADLMGNSLLSLQQSMVNVRDYLVMMPELAEQEDYLNKSRENDFNGDYKTAIAQVNRAIETISNKRDFFQAILDAMPYRVTVVNNDSKITFLNKILGDLMKKTGTAEHREDMYGRSCSDCNLQMCNTENCGVTASKKSGRIEYPFEFRDRYYRMDTTPVINKSGETIGFLETSHDTTPFESVAHYTKKEVIRLEENLGKLSAGDLNFNNDIQEPNEYTNETHELFMTIEKNLVGVKDSIGELIEDATLLTRAGIKGELNTRADETKFDGSWQKLIKGMNGILEKISKPIKEVVTVMNAMSEGNLNVSVDGSYQGSFEELKSSVNTMGSRFRTVVTEISAVTEEIGNGNLNIEEVPAYIGDFNTISISLNAIILKLNSLLGDINNAAEQVNVGANQVSDSSQSLAQGSTEQASSIQELTASIAEIADQTKNNAVDANKARELATDVMENAENGNHQMTQMQQSMVEINKSSADISKIIKVIDDIAFQTNILALNAAVEAARAGQHGKGFAVVAEEVRTLAARSADAAKETTGLIEGSISKVQEGTKIADDTAGALDEIVTGISQVANLIGNIATSSNEQATGIAQINMGVEQVAQVVQQNSATAEQSAAASEELSGQAIMLKEQINQFQLR</sequence>
<dbReference type="PROSITE" id="PS50111">
    <property type="entry name" value="CHEMOTAXIS_TRANSDUC_2"/>
    <property type="match status" value="1"/>
</dbReference>
<dbReference type="PANTHER" id="PTHR43531:SF11">
    <property type="entry name" value="METHYL-ACCEPTING CHEMOTAXIS PROTEIN 3"/>
    <property type="match status" value="1"/>
</dbReference>
<dbReference type="Gene3D" id="3.30.450.20">
    <property type="entry name" value="PAS domain"/>
    <property type="match status" value="1"/>
</dbReference>
<dbReference type="PANTHER" id="PTHR43531">
    <property type="entry name" value="PROTEIN ICFG"/>
    <property type="match status" value="1"/>
</dbReference>
<keyword evidence="4" id="KW-1133">Transmembrane helix</keyword>
<dbReference type="PROSITE" id="PS50885">
    <property type="entry name" value="HAMP"/>
    <property type="match status" value="1"/>
</dbReference>
<evidence type="ECO:0000256" key="3">
    <source>
        <dbReference type="PROSITE-ProRule" id="PRU00284"/>
    </source>
</evidence>
<feature type="transmembrane region" description="Helical" evidence="4">
    <location>
        <begin position="12"/>
        <end position="34"/>
    </location>
</feature>
<keyword evidence="4" id="KW-0812">Transmembrane</keyword>
<feature type="domain" description="HAMP" evidence="6">
    <location>
        <begin position="413"/>
        <end position="465"/>
    </location>
</feature>
<dbReference type="InterPro" id="IPR003660">
    <property type="entry name" value="HAMP_dom"/>
</dbReference>
<dbReference type="Gene3D" id="1.20.120.1530">
    <property type="match status" value="1"/>
</dbReference>
<proteinExistence type="inferred from homology"/>
<evidence type="ECO:0000313" key="7">
    <source>
        <dbReference type="EMBL" id="MBC3797385.1"/>
    </source>
</evidence>
<evidence type="ECO:0000256" key="2">
    <source>
        <dbReference type="ARBA" id="ARBA00029447"/>
    </source>
</evidence>
<keyword evidence="4" id="KW-0472">Membrane</keyword>
<dbReference type="EMBL" id="WJBB01000011">
    <property type="protein sequence ID" value="MBC3797385.1"/>
    <property type="molecule type" value="Genomic_DNA"/>
</dbReference>
<dbReference type="SUPFAM" id="SSF58104">
    <property type="entry name" value="Methyl-accepting chemotaxis protein (MCP) signaling domain"/>
    <property type="match status" value="1"/>
</dbReference>
<evidence type="ECO:0000313" key="8">
    <source>
        <dbReference type="Proteomes" id="UP000653358"/>
    </source>
</evidence>
<evidence type="ECO:0000259" key="6">
    <source>
        <dbReference type="PROSITE" id="PS50885"/>
    </source>
</evidence>
<dbReference type="InterPro" id="IPR035965">
    <property type="entry name" value="PAS-like_dom_sf"/>
</dbReference>
<dbReference type="InterPro" id="IPR004089">
    <property type="entry name" value="MCPsignal_dom"/>
</dbReference>
<name>A0ABR6WLJ5_9FIRM</name>
<keyword evidence="3" id="KW-0807">Transducer</keyword>